<evidence type="ECO:0000256" key="11">
    <source>
        <dbReference type="HAMAP-Rule" id="MF_01479"/>
    </source>
</evidence>
<keyword evidence="6 11" id="KW-0411">Iron-sulfur</keyword>
<protein>
    <recommendedName>
        <fullName evidence="11">Transcriptional regulator WhiB</fullName>
    </recommendedName>
</protein>
<dbReference type="PANTHER" id="PTHR38839">
    <property type="entry name" value="TRANSCRIPTIONAL REGULATOR WHID-RELATED"/>
    <property type="match status" value="1"/>
</dbReference>
<reference evidence="13 14" key="1">
    <citation type="submission" date="2018-09" db="EMBL/GenBank/DDBJ databases">
        <authorList>
            <person name="Tagini F."/>
        </authorList>
    </citation>
    <scope>NUCLEOTIDE SEQUENCE [LARGE SCALE GENOMIC DNA]</scope>
    <source>
        <strain evidence="13 14">MK4</strain>
    </source>
</reference>
<evidence type="ECO:0000256" key="4">
    <source>
        <dbReference type="ARBA" id="ARBA00022723"/>
    </source>
</evidence>
<dbReference type="Pfam" id="PF02467">
    <property type="entry name" value="Whib"/>
    <property type="match status" value="1"/>
</dbReference>
<name>A0ABY6RSI9_9MYCO</name>
<comment type="PTM">
    <text evidence="11">The Fe-S cluster can be nitrosylated by nitric oxide (NO).</text>
</comment>
<comment type="function">
    <text evidence="11">Acts as a transcriptional regulator. Probably redox-responsive. The apo- but not holo-form probably binds DNA.</text>
</comment>
<evidence type="ECO:0000256" key="10">
    <source>
        <dbReference type="ARBA" id="ARBA00023163"/>
    </source>
</evidence>
<keyword evidence="11" id="KW-0963">Cytoplasm</keyword>
<accession>A0ABY6RSI9</accession>
<evidence type="ECO:0000313" key="14">
    <source>
        <dbReference type="Proteomes" id="UP000271464"/>
    </source>
</evidence>
<comment type="cofactor">
    <cofactor evidence="11">
        <name>[4Fe-4S] cluster</name>
        <dbReference type="ChEBI" id="CHEBI:49883"/>
    </cofactor>
    <text evidence="11">Binds 1 [4Fe-4S] cluster per subunit. Following nitrosylation of the [4Fe-4S] cluster binds 1 [4Fe-8(NO)] cluster per subunit.</text>
</comment>
<evidence type="ECO:0000256" key="8">
    <source>
        <dbReference type="ARBA" id="ARBA00023125"/>
    </source>
</evidence>
<evidence type="ECO:0000259" key="12">
    <source>
        <dbReference type="PROSITE" id="PS51674"/>
    </source>
</evidence>
<keyword evidence="4 11" id="KW-0479">Metal-binding</keyword>
<dbReference type="Proteomes" id="UP000271464">
    <property type="component" value="Unassembled WGS sequence"/>
</dbReference>
<proteinExistence type="inferred from homology"/>
<keyword evidence="7 11" id="KW-0805">Transcription regulation</keyword>
<feature type="binding site" evidence="11">
    <location>
        <position position="46"/>
    </location>
    <ligand>
        <name>[4Fe-4S] cluster</name>
        <dbReference type="ChEBI" id="CHEBI:49883"/>
    </ligand>
</feature>
<evidence type="ECO:0000256" key="3">
    <source>
        <dbReference type="ARBA" id="ARBA00022485"/>
    </source>
</evidence>
<evidence type="ECO:0000313" key="13">
    <source>
        <dbReference type="EMBL" id="VBA33037.1"/>
    </source>
</evidence>
<comment type="similarity">
    <text evidence="2 11">Belongs to the WhiB family.</text>
</comment>
<keyword evidence="3 11" id="KW-0004">4Fe-4S</keyword>
<sequence length="132" mass="14754">MTIIGMVQALNSAPWASSALCAQSDPELWFDEKGAERKAKLVCQSCPVRRECLLLALEQREPFGVWGGKSPEERAAIRRGTPIRWERIKCCHGHDLGEVGLTIRGLCKACAAARTKRDVQRRQQLRQPSEAL</sequence>
<keyword evidence="5 11" id="KW-0408">Iron</keyword>
<dbReference type="InterPro" id="IPR003482">
    <property type="entry name" value="Whib"/>
</dbReference>
<feature type="binding site" evidence="11">
    <location>
        <position position="52"/>
    </location>
    <ligand>
        <name>[4Fe-4S] cluster</name>
        <dbReference type="ChEBI" id="CHEBI:49883"/>
    </ligand>
</feature>
<evidence type="ECO:0000256" key="5">
    <source>
        <dbReference type="ARBA" id="ARBA00023004"/>
    </source>
</evidence>
<evidence type="ECO:0000256" key="7">
    <source>
        <dbReference type="ARBA" id="ARBA00023015"/>
    </source>
</evidence>
<comment type="PTM">
    <text evidence="11">Upon Fe-S cluster removal intramolecular disulfide bonds are formed.</text>
</comment>
<feature type="binding site" evidence="11">
    <location>
        <position position="43"/>
    </location>
    <ligand>
        <name>[4Fe-4S] cluster</name>
        <dbReference type="ChEBI" id="CHEBI:49883"/>
    </ligand>
</feature>
<organism evidence="13 14">
    <name type="scientific">Mycobacterium persicum</name>
    <dbReference type="NCBI Taxonomy" id="1487726"/>
    <lineage>
        <taxon>Bacteria</taxon>
        <taxon>Bacillati</taxon>
        <taxon>Actinomycetota</taxon>
        <taxon>Actinomycetes</taxon>
        <taxon>Mycobacteriales</taxon>
        <taxon>Mycobacteriaceae</taxon>
        <taxon>Mycobacterium</taxon>
    </lineage>
</organism>
<keyword evidence="9 11" id="KW-1015">Disulfide bond</keyword>
<dbReference type="EMBL" id="UPHM01000169">
    <property type="protein sequence ID" value="VBA33037.1"/>
    <property type="molecule type" value="Genomic_DNA"/>
</dbReference>
<evidence type="ECO:0000256" key="1">
    <source>
        <dbReference type="ARBA" id="ARBA00004496"/>
    </source>
</evidence>
<dbReference type="InterPro" id="IPR034768">
    <property type="entry name" value="4FE4S_WBL"/>
</dbReference>
<keyword evidence="8 11" id="KW-0238">DNA-binding</keyword>
<dbReference type="PROSITE" id="PS51674">
    <property type="entry name" value="4FE4S_WBL"/>
    <property type="match status" value="1"/>
</dbReference>
<keyword evidence="10 11" id="KW-0804">Transcription</keyword>
<dbReference type="HAMAP" id="MF_01479">
    <property type="entry name" value="WhiB"/>
    <property type="match status" value="1"/>
</dbReference>
<evidence type="ECO:0000256" key="9">
    <source>
        <dbReference type="ARBA" id="ARBA00023157"/>
    </source>
</evidence>
<dbReference type="PANTHER" id="PTHR38839:SF4">
    <property type="entry name" value="TRANSCRIPTIONAL REGULATOR WHIB"/>
    <property type="match status" value="1"/>
</dbReference>
<feature type="binding site" evidence="11">
    <location>
        <position position="21"/>
    </location>
    <ligand>
        <name>[4Fe-4S] cluster</name>
        <dbReference type="ChEBI" id="CHEBI:49883"/>
    </ligand>
</feature>
<evidence type="ECO:0000256" key="2">
    <source>
        <dbReference type="ARBA" id="ARBA00006597"/>
    </source>
</evidence>
<comment type="subcellular location">
    <subcellularLocation>
        <location evidence="1 11">Cytoplasm</location>
    </subcellularLocation>
</comment>
<feature type="domain" description="4Fe-4S Wbl-type" evidence="12">
    <location>
        <begin position="20"/>
        <end position="76"/>
    </location>
</feature>
<gene>
    <name evidence="13" type="primary">whiB2_2</name>
    <name evidence="11" type="synonym">whiB</name>
    <name evidence="13" type="ORF">LAUMK4_05852</name>
</gene>
<keyword evidence="14" id="KW-1185">Reference proteome</keyword>
<evidence type="ECO:0000256" key="6">
    <source>
        <dbReference type="ARBA" id="ARBA00023014"/>
    </source>
</evidence>
<comment type="caution">
    <text evidence="13">The sequence shown here is derived from an EMBL/GenBank/DDBJ whole genome shotgun (WGS) entry which is preliminary data.</text>
</comment>
<dbReference type="RefSeq" id="WP_122526671.1">
    <property type="nucleotide sequence ID" value="NZ_UPHM01000169.1"/>
</dbReference>